<dbReference type="Proteomes" id="UP000321893">
    <property type="component" value="Unassembled WGS sequence"/>
</dbReference>
<sequence>MFLLKIVAIYAFSILVAVSINALLYVECFRKSKSKDSVYPSSLHDIFYRRE</sequence>
<proteinExistence type="predicted"/>
<protein>
    <submittedName>
        <fullName evidence="2">Uncharacterized protein</fullName>
    </submittedName>
</protein>
<reference evidence="2" key="1">
    <citation type="submission" date="2019-07" db="EMBL/GenBank/DDBJ databases">
        <title>Whole genome shotgun sequence of Lactobacillus kefiri NBRC 15888.</title>
        <authorList>
            <person name="Hosoyama A."/>
            <person name="Uohara A."/>
            <person name="Ohji S."/>
            <person name="Ichikawa N."/>
        </authorList>
    </citation>
    <scope>NUCLEOTIDE SEQUENCE [LARGE SCALE GENOMIC DNA]</scope>
    <source>
        <strain evidence="2">NBRC 15888</strain>
    </source>
</reference>
<feature type="transmembrane region" description="Helical" evidence="1">
    <location>
        <begin position="6"/>
        <end position="26"/>
    </location>
</feature>
<dbReference type="EMBL" id="BJVK01000025">
    <property type="protein sequence ID" value="GEL28893.1"/>
    <property type="molecule type" value="Genomic_DNA"/>
</dbReference>
<name>A0A511DXL0_LENKE</name>
<accession>A0A511DXL0</accession>
<evidence type="ECO:0000313" key="3">
    <source>
        <dbReference type="Proteomes" id="UP000321893"/>
    </source>
</evidence>
<gene>
    <name evidence="2" type="ORF">LKE01_17130</name>
</gene>
<keyword evidence="1" id="KW-1133">Transmembrane helix</keyword>
<comment type="caution">
    <text evidence="2">The sequence shown here is derived from an EMBL/GenBank/DDBJ whole genome shotgun (WGS) entry which is preliminary data.</text>
</comment>
<evidence type="ECO:0000313" key="2">
    <source>
        <dbReference type="EMBL" id="GEL28893.1"/>
    </source>
</evidence>
<organism evidence="2 3">
    <name type="scientific">Lentilactobacillus kefiri</name>
    <name type="common">Lactobacillus kefiri</name>
    <dbReference type="NCBI Taxonomy" id="33962"/>
    <lineage>
        <taxon>Bacteria</taxon>
        <taxon>Bacillati</taxon>
        <taxon>Bacillota</taxon>
        <taxon>Bacilli</taxon>
        <taxon>Lactobacillales</taxon>
        <taxon>Lactobacillaceae</taxon>
        <taxon>Lentilactobacillus</taxon>
    </lineage>
</organism>
<evidence type="ECO:0000256" key="1">
    <source>
        <dbReference type="SAM" id="Phobius"/>
    </source>
</evidence>
<keyword evidence="1" id="KW-0472">Membrane</keyword>
<keyword evidence="1" id="KW-0812">Transmembrane</keyword>
<dbReference type="AlphaFoldDB" id="A0A511DXL0"/>
<keyword evidence="3" id="KW-1185">Reference proteome</keyword>